<evidence type="ECO:0000313" key="4">
    <source>
        <dbReference type="Proteomes" id="UP000749559"/>
    </source>
</evidence>
<accession>A0A8J1Y4F1</accession>
<comment type="caution">
    <text evidence="3">The sequence shown here is derived from an EMBL/GenBank/DDBJ whole genome shotgun (WGS) entry which is preliminary data.</text>
</comment>
<dbReference type="InterPro" id="IPR042099">
    <property type="entry name" value="ANL_N_sf"/>
</dbReference>
<dbReference type="InterPro" id="IPR000873">
    <property type="entry name" value="AMP-dep_synth/lig_dom"/>
</dbReference>
<keyword evidence="1" id="KW-0596">Phosphopantetheine</keyword>
<keyword evidence="2" id="KW-0597">Phosphoprotein</keyword>
<name>A0A8J1Y4F1_OWEFU</name>
<dbReference type="SUPFAM" id="SSF47336">
    <property type="entry name" value="ACP-like"/>
    <property type="match status" value="1"/>
</dbReference>
<dbReference type="Pfam" id="PF00501">
    <property type="entry name" value="AMP-binding"/>
    <property type="match status" value="1"/>
</dbReference>
<evidence type="ECO:0000313" key="3">
    <source>
        <dbReference type="EMBL" id="CAH1788896.1"/>
    </source>
</evidence>
<dbReference type="CDD" id="cd05930">
    <property type="entry name" value="A_NRPS"/>
    <property type="match status" value="1"/>
</dbReference>
<evidence type="ECO:0000256" key="2">
    <source>
        <dbReference type="ARBA" id="ARBA00022553"/>
    </source>
</evidence>
<dbReference type="Pfam" id="PF00550">
    <property type="entry name" value="PP-binding"/>
    <property type="match status" value="1"/>
</dbReference>
<protein>
    <submittedName>
        <fullName evidence="3">Uncharacterized protein</fullName>
    </submittedName>
</protein>
<dbReference type="InterPro" id="IPR045851">
    <property type="entry name" value="AMP-bd_C_sf"/>
</dbReference>
<keyword evidence="4" id="KW-1185">Reference proteome</keyword>
<dbReference type="Gene3D" id="3.40.630.30">
    <property type="match status" value="1"/>
</dbReference>
<dbReference type="Gene3D" id="1.10.1200.10">
    <property type="entry name" value="ACP-like"/>
    <property type="match status" value="1"/>
</dbReference>
<evidence type="ECO:0000256" key="1">
    <source>
        <dbReference type="ARBA" id="ARBA00022450"/>
    </source>
</evidence>
<proteinExistence type="predicted"/>
<dbReference type="OrthoDB" id="416786at2759"/>
<sequence>MKRMMNQHAYFQNERFSALLEGDEQDVLRGCSISDIFESLSDTVRSDGKPMRDVEVVRFADKSITLKRLNETANLVARNLFIKLCKTGFNGHDNNHGEFLIGICIPPSIKRIVGLLAIMKLNAAYVPFETVLPGERVRYIVEETDLQCILTAETCTSFMRETNSNGDVMIFDYDDLLQEAKFAFLPSDNLTVEKFGEKHSDGLVCVLYTSGSTGSPKGVCLYSHNILNRLTWYWKDFPFTDNEMGVHKTSLLFVDSLSEILSCLLKGIPLLVLPKEVVVNPQTFLQVLDQHKVTRLVVVPSLLRAMLLYLSTQTQINLRRLKLVICSGEELPLDVIENFFNQFPRGPSLLNFYGSTETTGDVTYETYKSQSDISKNVVEGRASIGKPITNCNVYILDSNLKLLHENELGEIYISGLNVSGGYYKRGHMAGFQTNHLFDRPGHQFLYRTGDFARLVDGRIIYEGRQDMQVKIRGYRVNMVEIEKAIRQNSAVDKVVVITNTNQNMSELIAFCTPNGSAKLDANLVEEDCKRLLPAYMLPRVFKIDEIPLQQHTGKIDRQALREKFNDMFKRRERPNPPNSLSSERSAKDKVLDIICKELFIQPSQSIMGQNFFKIGGNSINAISTVVKLKKQGFNVAIDDFLRARDMEQILNLIDSSQNCGMNPSSRKKYPSKYKVEYLTMAPDREELIPLFTEAFVKKNPLDQLVGTTEREWRRLIASFWRELLADDLSLIVRDTETGRIVAGTIVLDIRTEIDPDFAMAAVGAINDDAEDPVKQRLLRSGGKYIDSVMNAVDVGIQDHESMQILHLMEESVIKVAKDRGYDGIITANSHPVTMNLDEHYFGYKIENSLHVKSYVYHGERPFYRAPEDYYIKVMVKYLHH</sequence>
<dbReference type="Gene3D" id="3.30.300.30">
    <property type="match status" value="1"/>
</dbReference>
<dbReference type="PANTHER" id="PTHR44845:SF6">
    <property type="entry name" value="BETA-ALANINE-ACTIVATING ENZYME"/>
    <property type="match status" value="1"/>
</dbReference>
<dbReference type="InterPro" id="IPR020845">
    <property type="entry name" value="AMP-binding_CS"/>
</dbReference>
<dbReference type="PANTHER" id="PTHR44845">
    <property type="entry name" value="CARRIER DOMAIN-CONTAINING PROTEIN"/>
    <property type="match status" value="1"/>
</dbReference>
<dbReference type="Gene3D" id="3.40.50.12780">
    <property type="entry name" value="N-terminal domain of ligase-like"/>
    <property type="match status" value="1"/>
</dbReference>
<organism evidence="3 4">
    <name type="scientific">Owenia fusiformis</name>
    <name type="common">Polychaete worm</name>
    <dbReference type="NCBI Taxonomy" id="6347"/>
    <lineage>
        <taxon>Eukaryota</taxon>
        <taxon>Metazoa</taxon>
        <taxon>Spiralia</taxon>
        <taxon>Lophotrochozoa</taxon>
        <taxon>Annelida</taxon>
        <taxon>Polychaeta</taxon>
        <taxon>Sedentaria</taxon>
        <taxon>Canalipalpata</taxon>
        <taxon>Sabellida</taxon>
        <taxon>Oweniida</taxon>
        <taxon>Oweniidae</taxon>
        <taxon>Owenia</taxon>
    </lineage>
</organism>
<dbReference type="PROSITE" id="PS00455">
    <property type="entry name" value="AMP_BINDING"/>
    <property type="match status" value="1"/>
</dbReference>
<dbReference type="InterPro" id="IPR009081">
    <property type="entry name" value="PP-bd_ACP"/>
</dbReference>
<dbReference type="InterPro" id="IPR036736">
    <property type="entry name" value="ACP-like_sf"/>
</dbReference>
<dbReference type="Proteomes" id="UP000749559">
    <property type="component" value="Unassembled WGS sequence"/>
</dbReference>
<gene>
    <name evidence="3" type="ORF">OFUS_LOCUS14345</name>
</gene>
<reference evidence="3" key="1">
    <citation type="submission" date="2022-03" db="EMBL/GenBank/DDBJ databases">
        <authorList>
            <person name="Martin C."/>
        </authorList>
    </citation>
    <scope>NUCLEOTIDE SEQUENCE</scope>
</reference>
<dbReference type="EMBL" id="CAIIXF020000007">
    <property type="protein sequence ID" value="CAH1788896.1"/>
    <property type="molecule type" value="Genomic_DNA"/>
</dbReference>
<dbReference type="AlphaFoldDB" id="A0A8J1Y4F1"/>
<dbReference type="SUPFAM" id="SSF56801">
    <property type="entry name" value="Acetyl-CoA synthetase-like"/>
    <property type="match status" value="1"/>
</dbReference>